<dbReference type="PATRIC" id="fig|1068978.7.peg.2224"/>
<dbReference type="InterPro" id="IPR036852">
    <property type="entry name" value="Peptidase_S8/S53_dom_sf"/>
</dbReference>
<evidence type="ECO:0000256" key="8">
    <source>
        <dbReference type="SAM" id="SignalP"/>
    </source>
</evidence>
<organism evidence="10 11">
    <name type="scientific">Amycolatopsis methanolica 239</name>
    <dbReference type="NCBI Taxonomy" id="1068978"/>
    <lineage>
        <taxon>Bacteria</taxon>
        <taxon>Bacillati</taxon>
        <taxon>Actinomycetota</taxon>
        <taxon>Actinomycetes</taxon>
        <taxon>Pseudonocardiales</taxon>
        <taxon>Pseudonocardiaceae</taxon>
        <taxon>Amycolatopsis</taxon>
        <taxon>Amycolatopsis methanolica group</taxon>
    </lineage>
</organism>
<dbReference type="PANTHER" id="PTHR43806">
    <property type="entry name" value="PEPTIDASE S8"/>
    <property type="match status" value="1"/>
</dbReference>
<dbReference type="SUPFAM" id="SSF52743">
    <property type="entry name" value="Subtilisin-like"/>
    <property type="match status" value="1"/>
</dbReference>
<evidence type="ECO:0000256" key="1">
    <source>
        <dbReference type="ARBA" id="ARBA00011073"/>
    </source>
</evidence>
<feature type="transmembrane region" description="Helical" evidence="7">
    <location>
        <begin position="375"/>
        <end position="396"/>
    </location>
</feature>
<dbReference type="InterPro" id="IPR015500">
    <property type="entry name" value="Peptidase_S8_subtilisin-rel"/>
</dbReference>
<dbReference type="Proteomes" id="UP000062973">
    <property type="component" value="Chromosome"/>
</dbReference>
<protein>
    <submittedName>
        <fullName evidence="10">Peptidase S8 and S53 subtilisin kexin sedolisin</fullName>
    </submittedName>
</protein>
<keyword evidence="3" id="KW-0378">Hydrolase</keyword>
<feature type="region of interest" description="Disordered" evidence="6">
    <location>
        <begin position="408"/>
        <end position="436"/>
    </location>
</feature>
<keyword evidence="7" id="KW-1133">Transmembrane helix</keyword>
<feature type="compositionally biased region" description="Basic and acidic residues" evidence="6">
    <location>
        <begin position="415"/>
        <end position="436"/>
    </location>
</feature>
<keyword evidence="7" id="KW-0472">Membrane</keyword>
<evidence type="ECO:0000256" key="5">
    <source>
        <dbReference type="PROSITE-ProRule" id="PRU01240"/>
    </source>
</evidence>
<dbReference type="GO" id="GO:0004252">
    <property type="term" value="F:serine-type endopeptidase activity"/>
    <property type="evidence" value="ECO:0007669"/>
    <property type="project" value="InterPro"/>
</dbReference>
<dbReference type="EMBL" id="CP009110">
    <property type="protein sequence ID" value="AIJ22182.1"/>
    <property type="molecule type" value="Genomic_DNA"/>
</dbReference>
<dbReference type="eggNOG" id="COG1404">
    <property type="taxonomic scope" value="Bacteria"/>
</dbReference>
<gene>
    <name evidence="10" type="primary">mycP1</name>
    <name evidence="10" type="ORF">AMETH_2090</name>
</gene>
<evidence type="ECO:0000313" key="10">
    <source>
        <dbReference type="EMBL" id="AIJ22182.1"/>
    </source>
</evidence>
<keyword evidence="8" id="KW-0732">Signal</keyword>
<feature type="signal peptide" evidence="8">
    <location>
        <begin position="1"/>
        <end position="40"/>
    </location>
</feature>
<dbReference type="PANTHER" id="PTHR43806:SF11">
    <property type="entry name" value="CEREVISIN-RELATED"/>
    <property type="match status" value="1"/>
</dbReference>
<keyword evidence="7" id="KW-0812">Transmembrane</keyword>
<reference evidence="10 11" key="1">
    <citation type="submission" date="2014-07" db="EMBL/GenBank/DDBJ databases">
        <title>Whole Genome Sequence of the Amycolatopsis methanolica 239.</title>
        <authorList>
            <person name="Tang B."/>
        </authorList>
    </citation>
    <scope>NUCLEOTIDE SEQUENCE [LARGE SCALE GENOMIC DNA]</scope>
    <source>
        <strain evidence="10 11">239</strain>
    </source>
</reference>
<dbReference type="AlphaFoldDB" id="A0A076MWW2"/>
<dbReference type="GO" id="GO:0006508">
    <property type="term" value="P:proteolysis"/>
    <property type="evidence" value="ECO:0007669"/>
    <property type="project" value="UniProtKB-KW"/>
</dbReference>
<dbReference type="STRING" id="1068978.AMETH_2090"/>
<keyword evidence="11" id="KW-1185">Reference proteome</keyword>
<dbReference type="InterPro" id="IPR000209">
    <property type="entry name" value="Peptidase_S8/S53_dom"/>
</dbReference>
<dbReference type="PROSITE" id="PS51892">
    <property type="entry name" value="SUBTILASE"/>
    <property type="match status" value="1"/>
</dbReference>
<feature type="chain" id="PRO_5001715177" evidence="8">
    <location>
        <begin position="41"/>
        <end position="436"/>
    </location>
</feature>
<feature type="domain" description="Peptidase S8/S53" evidence="9">
    <location>
        <begin position="72"/>
        <end position="330"/>
    </location>
</feature>
<evidence type="ECO:0000313" key="11">
    <source>
        <dbReference type="Proteomes" id="UP000062973"/>
    </source>
</evidence>
<evidence type="ECO:0000256" key="2">
    <source>
        <dbReference type="ARBA" id="ARBA00022670"/>
    </source>
</evidence>
<dbReference type="Gene3D" id="3.40.50.200">
    <property type="entry name" value="Peptidase S8/S53 domain"/>
    <property type="match status" value="1"/>
</dbReference>
<dbReference type="Pfam" id="PF00082">
    <property type="entry name" value="Peptidase_S8"/>
    <property type="match status" value="1"/>
</dbReference>
<comment type="caution">
    <text evidence="5">Lacks conserved residue(s) required for the propagation of feature annotation.</text>
</comment>
<sequence>MITGHSASIAAVNAKRLRTALVTAAAGLAAVTVAPPAAQAQQNCVVSGSLVVPVPWSQQLLAPDRVWPLSTGAGQRVAVVSTGAADNPQLTGRLAERAAFAPPDTGQSSGSPDCLGTGTGVSGIIAALPTTVVGFHGMAPGAQILSAKVVGDQYPSGREPRQSVAPQNLAAGINWAVDREATVIAVPTITYEDNPALRAAVQRALSRDIVVVAAVGERQTNEPGGLIPYPAAYDGVVGVGSLAENGLVADDSRAQAVDLVAPGANVVTTYPNSGLGAVAGTEYATAYVAGTVALVRSYRPQLSNQDIAKRLYATATPAPEGTGSASYGYGVVNPYQAVSDDVVAGNPVALPPLTPVTVDPEVAARQAAENRSDEWALGLAAGGFALVVLVTAIVVFGPLGRRRRWRNGLAPVPQDRPDDERPEPPVELFSDRPKRS</sequence>
<dbReference type="InterPro" id="IPR050131">
    <property type="entry name" value="Peptidase_S8_subtilisin-like"/>
</dbReference>
<evidence type="ECO:0000256" key="7">
    <source>
        <dbReference type="SAM" id="Phobius"/>
    </source>
</evidence>
<evidence type="ECO:0000256" key="3">
    <source>
        <dbReference type="ARBA" id="ARBA00022801"/>
    </source>
</evidence>
<evidence type="ECO:0000256" key="6">
    <source>
        <dbReference type="SAM" id="MobiDB-lite"/>
    </source>
</evidence>
<comment type="similarity">
    <text evidence="1 5">Belongs to the peptidase S8 family.</text>
</comment>
<accession>A0A076MWW2</accession>
<evidence type="ECO:0000259" key="9">
    <source>
        <dbReference type="Pfam" id="PF00082"/>
    </source>
</evidence>
<dbReference type="HOGENOM" id="CLU_011263_13_3_11"/>
<dbReference type="PRINTS" id="PR00723">
    <property type="entry name" value="SUBTILISIN"/>
</dbReference>
<keyword evidence="2" id="KW-0645">Protease</keyword>
<dbReference type="KEGG" id="amq:AMETH_2090"/>
<evidence type="ECO:0000256" key="4">
    <source>
        <dbReference type="ARBA" id="ARBA00022825"/>
    </source>
</evidence>
<keyword evidence="4" id="KW-0720">Serine protease</keyword>
<name>A0A076MWW2_AMYME</name>
<proteinExistence type="inferred from homology"/>